<dbReference type="PANTHER" id="PTHR43022:SF1">
    <property type="entry name" value="PROTEIN SMF"/>
    <property type="match status" value="1"/>
</dbReference>
<accession>A0ABW9YTA1</accession>
<sequence length="394" mass="41796">MILTDEQRLDWLRLIRSENVGPRTFRALVNQYGGAAAALDALPDLARRGGRLMLKVCSRAEAEKEMAAAARLGVRFVAMGEPDYPKTLQAIDTAPPLIGLRGSAAVLAKPSVAIVGSRNASASGLTFAERLSRQLGEAGYVVVSGLARGIDAKAHKASLGTGTIAVLAGGHDRVYPAQNEPLLQAILEQGGAVISEMPMGWEPRGRDFPRRNRIVSGLSYGVVVVEAARRSGSLITARFALEQGREVFAVPGSPLDPRAEGTNDLIRDGATLCAGIEHVTAVLEPLIASGPRLDRHAEEPHHPIGIEELWDELDLPGIAPAPTRPVMPATGLDEEEGDGEVRLITFLGPSPVAIDDLVRQSGLPIRTVQMALLELEIAGRLERHGGNAVSLIGP</sequence>
<dbReference type="EMBL" id="JAAAXJ010000001">
    <property type="protein sequence ID" value="NBJ23218.1"/>
    <property type="molecule type" value="Genomic_DNA"/>
</dbReference>
<dbReference type="Gene3D" id="1.10.10.10">
    <property type="entry name" value="Winged helix-like DNA-binding domain superfamily/Winged helix DNA-binding domain"/>
    <property type="match status" value="1"/>
</dbReference>
<dbReference type="PANTHER" id="PTHR43022">
    <property type="entry name" value="PROTEIN SMF"/>
    <property type="match status" value="1"/>
</dbReference>
<feature type="domain" description="Smf/DprA SLOG" evidence="2">
    <location>
        <begin position="76"/>
        <end position="281"/>
    </location>
</feature>
<dbReference type="InterPro" id="IPR057666">
    <property type="entry name" value="DrpA_SLOG"/>
</dbReference>
<comment type="similarity">
    <text evidence="1">Belongs to the DprA/Smf family.</text>
</comment>
<name>A0ABW9YTA1_9HYPH</name>
<proteinExistence type="inferred from homology"/>
<evidence type="ECO:0000256" key="1">
    <source>
        <dbReference type="ARBA" id="ARBA00006525"/>
    </source>
</evidence>
<evidence type="ECO:0000259" key="2">
    <source>
        <dbReference type="Pfam" id="PF02481"/>
    </source>
</evidence>
<comment type="caution">
    <text evidence="4">The sequence shown here is derived from an EMBL/GenBank/DDBJ whole genome shotgun (WGS) entry which is preliminary data.</text>
</comment>
<dbReference type="Pfam" id="PF02481">
    <property type="entry name" value="DNA_processg_A"/>
    <property type="match status" value="1"/>
</dbReference>
<dbReference type="Gene3D" id="3.40.50.450">
    <property type="match status" value="1"/>
</dbReference>
<dbReference type="InterPro" id="IPR041614">
    <property type="entry name" value="DprA_WH"/>
</dbReference>
<feature type="domain" description="DprA winged helix" evidence="3">
    <location>
        <begin position="329"/>
        <end position="387"/>
    </location>
</feature>
<gene>
    <name evidence="4" type="primary">dprA</name>
    <name evidence="4" type="ORF">GR303_02435</name>
</gene>
<dbReference type="InterPro" id="IPR003488">
    <property type="entry name" value="DprA"/>
</dbReference>
<evidence type="ECO:0000259" key="3">
    <source>
        <dbReference type="Pfam" id="PF17782"/>
    </source>
</evidence>
<organism evidence="4 5">
    <name type="scientific">Microvirga arsenatis</name>
    <dbReference type="NCBI Taxonomy" id="2692265"/>
    <lineage>
        <taxon>Bacteria</taxon>
        <taxon>Pseudomonadati</taxon>
        <taxon>Pseudomonadota</taxon>
        <taxon>Alphaproteobacteria</taxon>
        <taxon>Hyphomicrobiales</taxon>
        <taxon>Methylobacteriaceae</taxon>
        <taxon>Microvirga</taxon>
    </lineage>
</organism>
<reference evidence="4 5" key="1">
    <citation type="submission" date="2020-01" db="EMBL/GenBank/DDBJ databases">
        <title>Microvirga sp. nov., an arsenate reduction bacterium isolated from Tibet hotspring sediments.</title>
        <authorList>
            <person name="Yuan C.-G."/>
        </authorList>
    </citation>
    <scope>NUCLEOTIDE SEQUENCE [LARGE SCALE GENOMIC DNA]</scope>
    <source>
        <strain evidence="4 5">SYSU G3D203</strain>
    </source>
</reference>
<dbReference type="NCBIfam" id="TIGR00732">
    <property type="entry name" value="dprA"/>
    <property type="match status" value="1"/>
</dbReference>
<dbReference type="Pfam" id="PF21102">
    <property type="entry name" value="DprA_N"/>
    <property type="match status" value="1"/>
</dbReference>
<dbReference type="InterPro" id="IPR036388">
    <property type="entry name" value="WH-like_DNA-bd_sf"/>
</dbReference>
<dbReference type="Proteomes" id="UP000818323">
    <property type="component" value="Unassembled WGS sequence"/>
</dbReference>
<dbReference type="Pfam" id="PF17782">
    <property type="entry name" value="WHD_DprA"/>
    <property type="match status" value="1"/>
</dbReference>
<evidence type="ECO:0000313" key="4">
    <source>
        <dbReference type="EMBL" id="NBJ23218.1"/>
    </source>
</evidence>
<dbReference type="RefSeq" id="WP_161721806.1">
    <property type="nucleotide sequence ID" value="NZ_JAAAXI010000002.1"/>
</dbReference>
<dbReference type="SUPFAM" id="SSF102405">
    <property type="entry name" value="MCP/YpsA-like"/>
    <property type="match status" value="1"/>
</dbReference>
<protein>
    <submittedName>
        <fullName evidence="4">DNA-protecting protein DprA</fullName>
    </submittedName>
</protein>
<evidence type="ECO:0000313" key="5">
    <source>
        <dbReference type="Proteomes" id="UP000818323"/>
    </source>
</evidence>
<keyword evidence="5" id="KW-1185">Reference proteome</keyword>